<accession>A0ABY8L2S2</accession>
<gene>
    <name evidence="3" type="ORF">P8625_08525</name>
</gene>
<dbReference type="RefSeq" id="WP_279650046.1">
    <property type="nucleotide sequence ID" value="NZ_CP122539.1"/>
</dbReference>
<dbReference type="PANTHER" id="PTHR35861:SF1">
    <property type="entry name" value="PHAGE TAIL SHEATH PROTEIN"/>
    <property type="match status" value="1"/>
</dbReference>
<proteinExistence type="inferred from homology"/>
<reference evidence="3 4" key="1">
    <citation type="submission" date="2023-04" db="EMBL/GenBank/DDBJ databases">
        <title>Tenacibaculum tangerinum sp. nov., isolated from sea tidal flat of South Korea.</title>
        <authorList>
            <person name="Lee S.H."/>
            <person name="Kim J.-J."/>
        </authorList>
    </citation>
    <scope>NUCLEOTIDE SEQUENCE [LARGE SCALE GENOMIC DNA]</scope>
    <source>
        <strain evidence="3 4">GRR-S3-23</strain>
    </source>
</reference>
<dbReference type="InterPro" id="IPR020287">
    <property type="entry name" value="Tail_sheath_C"/>
</dbReference>
<protein>
    <submittedName>
        <fullName evidence="3">Phage tail sheath C-terminal domain-containing protein</fullName>
    </submittedName>
</protein>
<sequence length="649" mass="71147">MSAYKTPGVYIEEIVKFPPSVAQVETAIPAFIGYTEKATKKVKGDLKATPTRISSMLEYEMYFGVAKPEIGIKVTVEDEKVSVEAPNSIEKSPFLMYYSLQLYFANGGGPCYIVSVGRYGNINLLDGSDLQIKAITSVADFNTGLAEVRKIDEVTLIVFPDATALTDDTTFYDLYKAALTQCNELQDRFTIIDTRACDPTDPAFPNIGILRDKIGSEKDYLKYGAAYYPFLKTILDYRYDESSTDVTISTALPRNIQAEAQAISTAIDTTDLSTFLTDIATLSSTVDGFTGPDDDDDAVAEVPNVIAKINSIKHYLGTLEVELNKAVNLARTDGSATAEANALDTWITDEIETLQVDLNKAIDRLNNDDSKITVLNEISEDTGNSTSLQKVLGTHNDSTDSIVDKINTLIASGELQDLIDNLPTSSGSALVKTLNTIKTEDDALYNQIKAEISNLPLVLPPSSAMAGVYARVDSDRGVWKAPANVSLNYVIEPLVNVSHEDQQNLNVDTVAGKSINAIRSFVGKGNLVWGARTLAGNDNEWRYISVRRFFNMAEESIKKATEQFVFEPNDKNTWVRVKAMIDNFLTQQWRAGALAGPTPDKAFYVSVGLGETMTAQDVLEGNMILEIGMAVVRPAEFIILKFSHKMQEA</sequence>
<dbReference type="Gene3D" id="3.40.50.11780">
    <property type="match status" value="2"/>
</dbReference>
<dbReference type="InterPro" id="IPR052042">
    <property type="entry name" value="Tail_sheath_structural"/>
</dbReference>
<dbReference type="Proteomes" id="UP001232001">
    <property type="component" value="Chromosome"/>
</dbReference>
<evidence type="ECO:0000313" key="4">
    <source>
        <dbReference type="Proteomes" id="UP001232001"/>
    </source>
</evidence>
<evidence type="ECO:0000313" key="3">
    <source>
        <dbReference type="EMBL" id="WGH74165.1"/>
    </source>
</evidence>
<organism evidence="3 4">
    <name type="scientific">Tenacibaculum tangerinum</name>
    <dbReference type="NCBI Taxonomy" id="3038772"/>
    <lineage>
        <taxon>Bacteria</taxon>
        <taxon>Pseudomonadati</taxon>
        <taxon>Bacteroidota</taxon>
        <taxon>Flavobacteriia</taxon>
        <taxon>Flavobacteriales</taxon>
        <taxon>Flavobacteriaceae</taxon>
        <taxon>Tenacibaculum</taxon>
    </lineage>
</organism>
<dbReference type="Pfam" id="PF17482">
    <property type="entry name" value="Phage_sheath_1C"/>
    <property type="match status" value="1"/>
</dbReference>
<keyword evidence="4" id="KW-1185">Reference proteome</keyword>
<evidence type="ECO:0000256" key="1">
    <source>
        <dbReference type="ARBA" id="ARBA00008005"/>
    </source>
</evidence>
<feature type="domain" description="Tail sheath protein C-terminal" evidence="2">
    <location>
        <begin position="538"/>
        <end position="642"/>
    </location>
</feature>
<dbReference type="PANTHER" id="PTHR35861">
    <property type="match status" value="1"/>
</dbReference>
<evidence type="ECO:0000259" key="2">
    <source>
        <dbReference type="Pfam" id="PF17482"/>
    </source>
</evidence>
<comment type="similarity">
    <text evidence="1">Belongs to the myoviridae tail sheath protein family.</text>
</comment>
<name>A0ABY8L2S2_9FLAO</name>
<dbReference type="EMBL" id="CP122539">
    <property type="protein sequence ID" value="WGH74165.1"/>
    <property type="molecule type" value="Genomic_DNA"/>
</dbReference>